<name>A0AAW2GET9_9HYME</name>
<sequence>MADGQGHLFTQPADYITPLDDYTTPLADHELIHDLGLARDLQQSQDEDLEQKQKCFRLNLNILRGGGGLGKASCNGGATLKIVCRKLRPLRIKCSSLQRYRIIGTKLWFCFDNNPKELYCRRRYY</sequence>
<dbReference type="Proteomes" id="UP001430953">
    <property type="component" value="Unassembled WGS sequence"/>
</dbReference>
<evidence type="ECO:0000313" key="1">
    <source>
        <dbReference type="EMBL" id="KAL0124932.1"/>
    </source>
</evidence>
<dbReference type="AlphaFoldDB" id="A0AAW2GET9"/>
<comment type="caution">
    <text evidence="1">The sequence shown here is derived from an EMBL/GenBank/DDBJ whole genome shotgun (WGS) entry which is preliminary data.</text>
</comment>
<keyword evidence="2" id="KW-1185">Reference proteome</keyword>
<evidence type="ECO:0000313" key="2">
    <source>
        <dbReference type="Proteomes" id="UP001430953"/>
    </source>
</evidence>
<accession>A0AAW2GET9</accession>
<organism evidence="1 2">
    <name type="scientific">Cardiocondyla obscurior</name>
    <dbReference type="NCBI Taxonomy" id="286306"/>
    <lineage>
        <taxon>Eukaryota</taxon>
        <taxon>Metazoa</taxon>
        <taxon>Ecdysozoa</taxon>
        <taxon>Arthropoda</taxon>
        <taxon>Hexapoda</taxon>
        <taxon>Insecta</taxon>
        <taxon>Pterygota</taxon>
        <taxon>Neoptera</taxon>
        <taxon>Endopterygota</taxon>
        <taxon>Hymenoptera</taxon>
        <taxon>Apocrita</taxon>
        <taxon>Aculeata</taxon>
        <taxon>Formicoidea</taxon>
        <taxon>Formicidae</taxon>
        <taxon>Myrmicinae</taxon>
        <taxon>Cardiocondyla</taxon>
    </lineage>
</organism>
<gene>
    <name evidence="1" type="ORF">PUN28_006653</name>
</gene>
<proteinExistence type="predicted"/>
<dbReference type="EMBL" id="JADYXP020000005">
    <property type="protein sequence ID" value="KAL0124932.1"/>
    <property type="molecule type" value="Genomic_DNA"/>
</dbReference>
<reference evidence="1 2" key="1">
    <citation type="submission" date="2023-03" db="EMBL/GenBank/DDBJ databases">
        <title>High recombination rates correlate with genetic variation in Cardiocondyla obscurior ants.</title>
        <authorList>
            <person name="Errbii M."/>
        </authorList>
    </citation>
    <scope>NUCLEOTIDE SEQUENCE [LARGE SCALE GENOMIC DNA]</scope>
    <source>
        <strain evidence="1">Alpha-2009</strain>
        <tissue evidence="1">Whole body</tissue>
    </source>
</reference>
<protein>
    <submittedName>
        <fullName evidence="1">Uncharacterized protein</fullName>
    </submittedName>
</protein>